<dbReference type="SUPFAM" id="SSF51735">
    <property type="entry name" value="NAD(P)-binding Rossmann-fold domains"/>
    <property type="match status" value="1"/>
</dbReference>
<comment type="caution">
    <text evidence="6">The sequence shown here is derived from an EMBL/GenBank/DDBJ whole genome shotgun (WGS) entry which is preliminary data.</text>
</comment>
<keyword evidence="4" id="KW-0055">Arginine biosynthesis</keyword>
<evidence type="ECO:0000313" key="6">
    <source>
        <dbReference type="EMBL" id="MFD0690620.1"/>
    </source>
</evidence>
<comment type="similarity">
    <text evidence="4">Belongs to the NAGSA dehydrogenase family. Type 1 subfamily.</text>
</comment>
<feature type="active site" evidence="4">
    <location>
        <position position="147"/>
    </location>
</feature>
<dbReference type="SUPFAM" id="SSF55347">
    <property type="entry name" value="Glyceraldehyde-3-phosphate dehydrogenase-like, C-terminal domain"/>
    <property type="match status" value="1"/>
</dbReference>
<comment type="function">
    <text evidence="4">Catalyzes the NADPH-dependent reduction of N-acetyl-5-glutamyl phosphate to yield N-acetyl-L-glutamate 5-semialdehyde.</text>
</comment>
<evidence type="ECO:0000256" key="2">
    <source>
        <dbReference type="ARBA" id="ARBA00022857"/>
    </source>
</evidence>
<proteinExistence type="inferred from homology"/>
<dbReference type="Pfam" id="PF22698">
    <property type="entry name" value="Semialdhyde_dhC_1"/>
    <property type="match status" value="1"/>
</dbReference>
<keyword evidence="7" id="KW-1185">Reference proteome</keyword>
<dbReference type="InterPro" id="IPR036291">
    <property type="entry name" value="NAD(P)-bd_dom_sf"/>
</dbReference>
<dbReference type="Gene3D" id="3.30.360.10">
    <property type="entry name" value="Dihydrodipicolinate Reductase, domain 2"/>
    <property type="match status" value="1"/>
</dbReference>
<dbReference type="NCBIfam" id="TIGR01850">
    <property type="entry name" value="argC"/>
    <property type="match status" value="1"/>
</dbReference>
<keyword evidence="4" id="KW-0963">Cytoplasm</keyword>
<evidence type="ECO:0000259" key="5">
    <source>
        <dbReference type="SMART" id="SM00859"/>
    </source>
</evidence>
<dbReference type="EC" id="1.2.1.38" evidence="4"/>
<dbReference type="InterPro" id="IPR058924">
    <property type="entry name" value="AGPR_dimerisation_dom"/>
</dbReference>
<dbReference type="InterPro" id="IPR000534">
    <property type="entry name" value="Semialdehyde_DH_NAD-bd"/>
</dbReference>
<dbReference type="HAMAP" id="MF_00150">
    <property type="entry name" value="ArgC_type1"/>
    <property type="match status" value="1"/>
</dbReference>
<reference evidence="7" key="1">
    <citation type="journal article" date="2019" name="Int. J. Syst. Evol. Microbiol.">
        <title>The Global Catalogue of Microorganisms (GCM) 10K type strain sequencing project: providing services to taxonomists for standard genome sequencing and annotation.</title>
        <authorList>
            <consortium name="The Broad Institute Genomics Platform"/>
            <consortium name="The Broad Institute Genome Sequencing Center for Infectious Disease"/>
            <person name="Wu L."/>
            <person name="Ma J."/>
        </authorList>
    </citation>
    <scope>NUCLEOTIDE SEQUENCE [LARGE SCALE GENOMIC DNA]</scope>
    <source>
        <strain evidence="7">JCM 9371</strain>
    </source>
</reference>
<keyword evidence="2 4" id="KW-0521">NADP</keyword>
<protein>
    <recommendedName>
        <fullName evidence="4">N-acetyl-gamma-glutamyl-phosphate reductase</fullName>
        <shortName evidence="4">AGPR</shortName>
        <ecNumber evidence="4">1.2.1.38</ecNumber>
    </recommendedName>
    <alternativeName>
        <fullName evidence="4">N-acetyl-glutamate semialdehyde dehydrogenase</fullName>
        <shortName evidence="4">NAGSA dehydrogenase</shortName>
    </alternativeName>
</protein>
<dbReference type="RefSeq" id="WP_131761348.1">
    <property type="nucleotide sequence ID" value="NZ_CAACUY010000161.1"/>
</dbReference>
<evidence type="ECO:0000256" key="1">
    <source>
        <dbReference type="ARBA" id="ARBA00022605"/>
    </source>
</evidence>
<dbReference type="InterPro" id="IPR050085">
    <property type="entry name" value="AGPR"/>
</dbReference>
<dbReference type="PANTHER" id="PTHR32338:SF11">
    <property type="entry name" value="[LYSW]-L-2-AMINOADIPATE_[LYSW]-L-GLUTAMATE PHOSPHATE REDUCTASE-RELATED"/>
    <property type="match status" value="1"/>
</dbReference>
<name>A0ABW2XXY4_9ACTN</name>
<dbReference type="Gene3D" id="3.40.50.720">
    <property type="entry name" value="NAD(P)-binding Rossmann-like Domain"/>
    <property type="match status" value="1"/>
</dbReference>
<accession>A0ABW2XXY4</accession>
<comment type="catalytic activity">
    <reaction evidence="4">
        <text>N-acetyl-L-glutamate 5-semialdehyde + phosphate + NADP(+) = N-acetyl-L-glutamyl 5-phosphate + NADPH + H(+)</text>
        <dbReference type="Rhea" id="RHEA:21588"/>
        <dbReference type="ChEBI" id="CHEBI:15378"/>
        <dbReference type="ChEBI" id="CHEBI:29123"/>
        <dbReference type="ChEBI" id="CHEBI:43474"/>
        <dbReference type="ChEBI" id="CHEBI:57783"/>
        <dbReference type="ChEBI" id="CHEBI:57936"/>
        <dbReference type="ChEBI" id="CHEBI:58349"/>
        <dbReference type="EC" id="1.2.1.38"/>
    </reaction>
</comment>
<dbReference type="EMBL" id="JBHTGP010000018">
    <property type="protein sequence ID" value="MFD0690620.1"/>
    <property type="molecule type" value="Genomic_DNA"/>
</dbReference>
<dbReference type="SMART" id="SM00859">
    <property type="entry name" value="Semialdhyde_dh"/>
    <property type="match status" value="1"/>
</dbReference>
<dbReference type="PANTHER" id="PTHR32338">
    <property type="entry name" value="N-ACETYL-GAMMA-GLUTAMYL-PHOSPHATE REDUCTASE, CHLOROPLASTIC-RELATED-RELATED"/>
    <property type="match status" value="1"/>
</dbReference>
<keyword evidence="3 4" id="KW-0560">Oxidoreductase</keyword>
<dbReference type="InterPro" id="IPR000706">
    <property type="entry name" value="AGPR_type-1"/>
</dbReference>
<dbReference type="Proteomes" id="UP001597063">
    <property type="component" value="Unassembled WGS sequence"/>
</dbReference>
<comment type="subcellular location">
    <subcellularLocation>
        <location evidence="4">Cytoplasm</location>
    </subcellularLocation>
</comment>
<comment type="pathway">
    <text evidence="4">Amino-acid biosynthesis; L-arginine biosynthesis; N(2)-acetyl-L-ornithine from L-glutamate: step 3/4.</text>
</comment>
<keyword evidence="1 4" id="KW-0028">Amino-acid biosynthesis</keyword>
<dbReference type="Pfam" id="PF01118">
    <property type="entry name" value="Semialdhyde_dh"/>
    <property type="match status" value="1"/>
</dbReference>
<feature type="domain" description="Semialdehyde dehydrogenase NAD-binding" evidence="5">
    <location>
        <begin position="3"/>
        <end position="139"/>
    </location>
</feature>
<dbReference type="GO" id="GO:0003942">
    <property type="term" value="F:N-acetyl-gamma-glutamyl-phosphate reductase activity"/>
    <property type="evidence" value="ECO:0007669"/>
    <property type="project" value="UniProtKB-EC"/>
</dbReference>
<evidence type="ECO:0000256" key="4">
    <source>
        <dbReference type="HAMAP-Rule" id="MF_00150"/>
    </source>
</evidence>
<evidence type="ECO:0000256" key="3">
    <source>
        <dbReference type="ARBA" id="ARBA00023002"/>
    </source>
</evidence>
<organism evidence="6 7">
    <name type="scientific">Actinomadura fibrosa</name>
    <dbReference type="NCBI Taxonomy" id="111802"/>
    <lineage>
        <taxon>Bacteria</taxon>
        <taxon>Bacillati</taxon>
        <taxon>Actinomycetota</taxon>
        <taxon>Actinomycetes</taxon>
        <taxon>Streptosporangiales</taxon>
        <taxon>Thermomonosporaceae</taxon>
        <taxon>Actinomadura</taxon>
    </lineage>
</organism>
<sequence length="344" mass="35994">MIRVCVMGAAGYLGGELLRLLLGHPGTEVAQAVSTRFPGRRVDSVHPNLRAQTDLLFSAPDDLAGCDVLMTATPHRATMALLPEARRHARTVIDLSGDFRLPDPAVYERYYGVSHTAPELLGAFVPGIPEYFRAELAGADLISVPGCMATAAVLALRPLAGLIGPDVQIDARTGSSGSGALAGDANLHAERSGAMRVFAPVRHRHEAEVSRLTGLNARMTATGVEAVRGVQVVCHATGATGAAGAAGTVGEKALRRAYRDRYRAEPFVRIVVHRAGAHRLPDPKLLSGSNYCDVGFAADGDRITAIAALDNLVKGGAGAAVQCLNIRTGQPETLGLGFPGLHPI</sequence>
<gene>
    <name evidence="4 6" type="primary">argC</name>
    <name evidence="6" type="ORF">ACFQZM_39455</name>
</gene>
<evidence type="ECO:0000313" key="7">
    <source>
        <dbReference type="Proteomes" id="UP001597063"/>
    </source>
</evidence>